<accession>A0A0X8V9Z5</accession>
<dbReference type="Proteomes" id="UP000184204">
    <property type="component" value="Unassembled WGS sequence"/>
</dbReference>
<keyword evidence="3" id="KW-1185">Reference proteome</keyword>
<dbReference type="Gene3D" id="3.30.420.40">
    <property type="match status" value="2"/>
</dbReference>
<gene>
    <name evidence="1" type="ORF">CPRO_21660</name>
    <name evidence="2" type="ORF">SAMN02745151_01942</name>
</gene>
<evidence type="ECO:0000313" key="1">
    <source>
        <dbReference type="EMBL" id="AMJ41746.1"/>
    </source>
</evidence>
<dbReference type="InterPro" id="IPR043129">
    <property type="entry name" value="ATPase_NBD"/>
</dbReference>
<evidence type="ECO:0000313" key="2">
    <source>
        <dbReference type="EMBL" id="SHE83704.1"/>
    </source>
</evidence>
<name>A0A0X8V9Z5_ANAPI</name>
<dbReference type="CDD" id="cd24049">
    <property type="entry name" value="ASKHA_NBD_PilM"/>
    <property type="match status" value="1"/>
</dbReference>
<organism evidence="2 4">
    <name type="scientific">Anaerotignum propionicum DSM 1682</name>
    <dbReference type="NCBI Taxonomy" id="991789"/>
    <lineage>
        <taxon>Bacteria</taxon>
        <taxon>Bacillati</taxon>
        <taxon>Bacillota</taxon>
        <taxon>Clostridia</taxon>
        <taxon>Lachnospirales</taxon>
        <taxon>Anaerotignaceae</taxon>
        <taxon>Anaerotignum</taxon>
    </lineage>
</organism>
<evidence type="ECO:0000313" key="4">
    <source>
        <dbReference type="Proteomes" id="UP000184204"/>
    </source>
</evidence>
<dbReference type="Proteomes" id="UP000068026">
    <property type="component" value="Chromosome"/>
</dbReference>
<proteinExistence type="predicted"/>
<dbReference type="SUPFAM" id="SSF53067">
    <property type="entry name" value="Actin-like ATPase domain"/>
    <property type="match status" value="2"/>
</dbReference>
<dbReference type="AlphaFoldDB" id="A0A0X8V9Z5"/>
<protein>
    <submittedName>
        <fullName evidence="1">Competence protein A</fullName>
    </submittedName>
    <submittedName>
        <fullName evidence="2">Type IV pilus assembly protein PilM</fullName>
    </submittedName>
</protein>
<dbReference type="EMBL" id="FQUA01000008">
    <property type="protein sequence ID" value="SHE83704.1"/>
    <property type="molecule type" value="Genomic_DNA"/>
</dbReference>
<dbReference type="PANTHER" id="PTHR32432">
    <property type="entry name" value="CELL DIVISION PROTEIN FTSA-RELATED"/>
    <property type="match status" value="1"/>
</dbReference>
<reference evidence="4" key="3">
    <citation type="submission" date="2016-11" db="EMBL/GenBank/DDBJ databases">
        <authorList>
            <person name="Jaros S."/>
            <person name="Januszkiewicz K."/>
            <person name="Wedrychowicz H."/>
        </authorList>
    </citation>
    <scope>NUCLEOTIDE SEQUENCE [LARGE SCALE GENOMIC DNA]</scope>
    <source>
        <strain evidence="4">DSM 1682</strain>
    </source>
</reference>
<dbReference type="OrthoDB" id="1926201at2"/>
<dbReference type="EMBL" id="CP014223">
    <property type="protein sequence ID" value="AMJ41746.1"/>
    <property type="molecule type" value="Genomic_DNA"/>
</dbReference>
<reference evidence="1 3" key="1">
    <citation type="journal article" date="2016" name="Genome Announc.">
        <title>Complete Genome Sequence of the Amino Acid-Fermenting Clostridium propionicum X2 (DSM 1682).</title>
        <authorList>
            <person name="Poehlein A."/>
            <person name="Schlien K."/>
            <person name="Chowdhury N.P."/>
            <person name="Gottschalk G."/>
            <person name="Buckel W."/>
            <person name="Daniel R."/>
        </authorList>
    </citation>
    <scope>NUCLEOTIDE SEQUENCE [LARGE SCALE GENOMIC DNA]</scope>
    <source>
        <strain evidence="1 3">X2</strain>
    </source>
</reference>
<evidence type="ECO:0000313" key="3">
    <source>
        <dbReference type="Proteomes" id="UP000068026"/>
    </source>
</evidence>
<dbReference type="RefSeq" id="WP_066051480.1">
    <property type="nucleotide sequence ID" value="NZ_CP014223.1"/>
</dbReference>
<dbReference type="Gene3D" id="3.30.1490.300">
    <property type="match status" value="1"/>
</dbReference>
<dbReference type="InterPro" id="IPR005883">
    <property type="entry name" value="PilM"/>
</dbReference>
<reference evidence="2" key="4">
    <citation type="submission" date="2016-11" db="EMBL/GenBank/DDBJ databases">
        <authorList>
            <person name="Varghese N."/>
            <person name="Submissions S."/>
        </authorList>
    </citation>
    <scope>NUCLEOTIDE SEQUENCE</scope>
    <source>
        <strain evidence="2">DSM 1682</strain>
    </source>
</reference>
<dbReference type="PANTHER" id="PTHR32432:SF3">
    <property type="entry name" value="ETHANOLAMINE UTILIZATION PROTEIN EUTJ"/>
    <property type="match status" value="1"/>
</dbReference>
<dbReference type="Pfam" id="PF11104">
    <property type="entry name" value="PilM_2"/>
    <property type="match status" value="1"/>
</dbReference>
<dbReference type="KEGG" id="cpro:CPRO_21660"/>
<sequence>MSKGYTGIQIGESSIKMIQIVDGKAVKTATEITPDNLVRDGYILSFEALADILKTMAKANQMKNRNAVVVLPLEVCYLRRTSMPYMSTDQLRLNLPYEFRDYIHADREEYYYDYAVVGQEMDEEGEIRSLELLIAAVKNELIEKYTKILHLAGFKLKIALPDACAFGNIIRDYENKNENHPDAYCIVDLGHSGVRVHLYKGSVYETTRVIEYGGGAVDSVIAEELDVDVHIASSYKMKNYNNVQEAEACKELYGKMIVEIFRSINFYNYNNPNSELKDVYFCGGLAKVTPLMEMIRSTLEVRCHSIAELMPENGQDENLELICGAIGATLQ</sequence>
<reference evidence="3" key="2">
    <citation type="submission" date="2016-01" db="EMBL/GenBank/DDBJ databases">
        <authorList>
            <person name="Poehlein A."/>
            <person name="Schlien K."/>
            <person name="Gottschalk G."/>
            <person name="Buckel W."/>
            <person name="Daniel R."/>
        </authorList>
    </citation>
    <scope>NUCLEOTIDE SEQUENCE [LARGE SCALE GENOMIC DNA]</scope>
    <source>
        <strain evidence="3">X2</strain>
    </source>
</reference>
<dbReference type="InterPro" id="IPR050696">
    <property type="entry name" value="FtsA/MreB"/>
</dbReference>